<dbReference type="AlphaFoldDB" id="A0A4Q2URD3"/>
<dbReference type="RefSeq" id="WP_129601433.1">
    <property type="nucleotide sequence ID" value="NZ_SBLB01000002.1"/>
</dbReference>
<sequence length="364" mass="40544">MNHRLSSTFLILTLFSLSCQTSRPLTQAPASAAITAEGLLNCFSPGTSLEGKPVWCEASAVAYDGNHVLVANDKDMPANLSPVFSKATTTLSDSTQAPAYLMAPAYPTGRKYEDFAQTPDRKFVLLTTAFDRVKEGSPDWNSYNTILYWRTGNEQTPRVLAPDDTSRTSVAYRQKLSRVLATDEFPNGVPYFKIEGLAATSQFLLFGIREAGKAFDSFKPVDKVVAVSYSVNGDRIRLADDWRVVADFDPAKAEPTLPQPLSLSSLEYDPARNRFWLLTSLETKNKLDAYLWSISADDLFSNKPFTLVRDAQGQPLHFNHKAEDLTPLDRNQLLIIHDDDRFQLPVGNQTRQPHQAPYSIVTVN</sequence>
<evidence type="ECO:0000313" key="1">
    <source>
        <dbReference type="EMBL" id="RYC70255.1"/>
    </source>
</evidence>
<keyword evidence="2" id="KW-1185">Reference proteome</keyword>
<protein>
    <submittedName>
        <fullName evidence="1">Uncharacterized protein</fullName>
    </submittedName>
</protein>
<comment type="caution">
    <text evidence="1">The sequence shown here is derived from an EMBL/GenBank/DDBJ whole genome shotgun (WGS) entry which is preliminary data.</text>
</comment>
<reference evidence="1 2" key="1">
    <citation type="submission" date="2019-01" db="EMBL/GenBank/DDBJ databases">
        <title>Spirosoma flava sp. nov., a propanil-degrading bacterium isolated from herbicide-contaminated soil.</title>
        <authorList>
            <person name="Zhang L."/>
            <person name="Jiang J.-D."/>
        </authorList>
    </citation>
    <scope>NUCLEOTIDE SEQUENCE [LARGE SCALE GENOMIC DNA]</scope>
    <source>
        <strain evidence="1 2">TY50</strain>
    </source>
</reference>
<dbReference type="PROSITE" id="PS51257">
    <property type="entry name" value="PROKAR_LIPOPROTEIN"/>
    <property type="match status" value="1"/>
</dbReference>
<dbReference type="Proteomes" id="UP000290407">
    <property type="component" value="Unassembled WGS sequence"/>
</dbReference>
<gene>
    <name evidence="1" type="ORF">EQG79_10345</name>
</gene>
<name>A0A4Q2URD3_9BACT</name>
<proteinExistence type="predicted"/>
<dbReference type="EMBL" id="SBLB01000002">
    <property type="protein sequence ID" value="RYC70255.1"/>
    <property type="molecule type" value="Genomic_DNA"/>
</dbReference>
<evidence type="ECO:0000313" key="2">
    <source>
        <dbReference type="Proteomes" id="UP000290407"/>
    </source>
</evidence>
<accession>A0A4Q2URD3</accession>
<dbReference type="InterPro" id="IPR000014">
    <property type="entry name" value="PAS"/>
</dbReference>
<dbReference type="CDD" id="cd00130">
    <property type="entry name" value="PAS"/>
    <property type="match status" value="1"/>
</dbReference>
<organism evidence="1 2">
    <name type="scientific">Spirosoma sordidisoli</name>
    <dbReference type="NCBI Taxonomy" id="2502893"/>
    <lineage>
        <taxon>Bacteria</taxon>
        <taxon>Pseudomonadati</taxon>
        <taxon>Bacteroidota</taxon>
        <taxon>Cytophagia</taxon>
        <taxon>Cytophagales</taxon>
        <taxon>Cytophagaceae</taxon>
        <taxon>Spirosoma</taxon>
    </lineage>
</organism>